<dbReference type="PANTHER" id="PTHR47053:SF1">
    <property type="entry name" value="MUREIN DD-ENDOPEPTIDASE MEPH-RELATED"/>
    <property type="match status" value="1"/>
</dbReference>
<keyword evidence="6" id="KW-0732">Signal</keyword>
<keyword evidence="3" id="KW-0378">Hydrolase</keyword>
<dbReference type="Proteomes" id="UP000553776">
    <property type="component" value="Unassembled WGS sequence"/>
</dbReference>
<dbReference type="InterPro" id="IPR051202">
    <property type="entry name" value="Peptidase_C40"/>
</dbReference>
<organism evidence="8 9">
    <name type="scientific">Cohnella xylanilytica</name>
    <dbReference type="NCBI Taxonomy" id="557555"/>
    <lineage>
        <taxon>Bacteria</taxon>
        <taxon>Bacillati</taxon>
        <taxon>Bacillota</taxon>
        <taxon>Bacilli</taxon>
        <taxon>Bacillales</taxon>
        <taxon>Paenibacillaceae</taxon>
        <taxon>Cohnella</taxon>
    </lineage>
</organism>
<protein>
    <submittedName>
        <fullName evidence="8">C40 family peptidase</fullName>
    </submittedName>
</protein>
<dbReference type="Pfam" id="PF00877">
    <property type="entry name" value="NLPC_P60"/>
    <property type="match status" value="1"/>
</dbReference>
<feature type="domain" description="NlpC/P60" evidence="7">
    <location>
        <begin position="95"/>
        <end position="240"/>
    </location>
</feature>
<dbReference type="PROSITE" id="PS51935">
    <property type="entry name" value="NLPC_P60"/>
    <property type="match status" value="1"/>
</dbReference>
<keyword evidence="4" id="KW-0788">Thiol protease</keyword>
<evidence type="ECO:0000256" key="1">
    <source>
        <dbReference type="ARBA" id="ARBA00007074"/>
    </source>
</evidence>
<sequence length="240" mass="25652">MRKQIAWLALVCAVATGLFGAHSTTASAASLSTPKGKSGFKASYNKNDGTSFDNGQTDDGGFASDWNGGGGQEQNADGAGAADSSDASDPSQTASNDIEKVIADGMKYLGTPYEFGSDRSTSKTFDCSDFTKWIFQETLGVDLPSDSRQQGDYVKQRGQAKTDWHQLKRGDLIFFMSYKGSKEADYAGVDKSTARITHVGLYLGDGKVLQTYSVKSGGVRVDSIEGTAWEYRFLFGGSVV</sequence>
<comment type="caution">
    <text evidence="8">The sequence shown here is derived from an EMBL/GenBank/DDBJ whole genome shotgun (WGS) entry which is preliminary data.</text>
</comment>
<evidence type="ECO:0000259" key="7">
    <source>
        <dbReference type="PROSITE" id="PS51935"/>
    </source>
</evidence>
<evidence type="ECO:0000313" key="8">
    <source>
        <dbReference type="EMBL" id="MBB6693382.1"/>
    </source>
</evidence>
<accession>A0A841U1R6</accession>
<dbReference type="Gene3D" id="3.90.1720.10">
    <property type="entry name" value="endopeptidase domain like (from Nostoc punctiforme)"/>
    <property type="match status" value="1"/>
</dbReference>
<evidence type="ECO:0000256" key="3">
    <source>
        <dbReference type="ARBA" id="ARBA00022801"/>
    </source>
</evidence>
<comment type="similarity">
    <text evidence="1">Belongs to the peptidase C40 family.</text>
</comment>
<name>A0A841U1R6_9BACL</name>
<dbReference type="RefSeq" id="WP_185137365.1">
    <property type="nucleotide sequence ID" value="NZ_BORM01000049.1"/>
</dbReference>
<feature type="signal peptide" evidence="6">
    <location>
        <begin position="1"/>
        <end position="28"/>
    </location>
</feature>
<dbReference type="AlphaFoldDB" id="A0A841U1R6"/>
<evidence type="ECO:0000256" key="2">
    <source>
        <dbReference type="ARBA" id="ARBA00022670"/>
    </source>
</evidence>
<dbReference type="InterPro" id="IPR038765">
    <property type="entry name" value="Papain-like_cys_pep_sf"/>
</dbReference>
<dbReference type="PANTHER" id="PTHR47053">
    <property type="entry name" value="MUREIN DD-ENDOPEPTIDASE MEPH-RELATED"/>
    <property type="match status" value="1"/>
</dbReference>
<keyword evidence="2" id="KW-0645">Protease</keyword>
<keyword evidence="9" id="KW-1185">Reference proteome</keyword>
<dbReference type="EMBL" id="JACJVR010000072">
    <property type="protein sequence ID" value="MBB6693382.1"/>
    <property type="molecule type" value="Genomic_DNA"/>
</dbReference>
<evidence type="ECO:0000313" key="9">
    <source>
        <dbReference type="Proteomes" id="UP000553776"/>
    </source>
</evidence>
<evidence type="ECO:0000256" key="4">
    <source>
        <dbReference type="ARBA" id="ARBA00022807"/>
    </source>
</evidence>
<reference evidence="8 9" key="1">
    <citation type="submission" date="2020-08" db="EMBL/GenBank/DDBJ databases">
        <title>Cohnella phylogeny.</title>
        <authorList>
            <person name="Dunlap C."/>
        </authorList>
    </citation>
    <scope>NUCLEOTIDE SEQUENCE [LARGE SCALE GENOMIC DNA]</scope>
    <source>
        <strain evidence="8 9">DSM 25239</strain>
    </source>
</reference>
<proteinExistence type="inferred from homology"/>
<feature type="region of interest" description="Disordered" evidence="5">
    <location>
        <begin position="49"/>
        <end position="94"/>
    </location>
</feature>
<gene>
    <name evidence="8" type="ORF">H7B90_18495</name>
</gene>
<dbReference type="GO" id="GO:0008234">
    <property type="term" value="F:cysteine-type peptidase activity"/>
    <property type="evidence" value="ECO:0007669"/>
    <property type="project" value="UniProtKB-KW"/>
</dbReference>
<evidence type="ECO:0000256" key="6">
    <source>
        <dbReference type="SAM" id="SignalP"/>
    </source>
</evidence>
<dbReference type="InterPro" id="IPR000064">
    <property type="entry name" value="NLP_P60_dom"/>
</dbReference>
<dbReference type="GO" id="GO:0006508">
    <property type="term" value="P:proteolysis"/>
    <property type="evidence" value="ECO:0007669"/>
    <property type="project" value="UniProtKB-KW"/>
</dbReference>
<dbReference type="SUPFAM" id="SSF54001">
    <property type="entry name" value="Cysteine proteinases"/>
    <property type="match status" value="1"/>
</dbReference>
<feature type="compositionally biased region" description="Low complexity" evidence="5">
    <location>
        <begin position="76"/>
        <end position="89"/>
    </location>
</feature>
<feature type="chain" id="PRO_5032511836" evidence="6">
    <location>
        <begin position="29"/>
        <end position="240"/>
    </location>
</feature>
<evidence type="ECO:0000256" key="5">
    <source>
        <dbReference type="SAM" id="MobiDB-lite"/>
    </source>
</evidence>